<name>A0A1I7XQJ8_HETBA</name>
<organism evidence="1 2">
    <name type="scientific">Heterorhabditis bacteriophora</name>
    <name type="common">Entomopathogenic nematode worm</name>
    <dbReference type="NCBI Taxonomy" id="37862"/>
    <lineage>
        <taxon>Eukaryota</taxon>
        <taxon>Metazoa</taxon>
        <taxon>Ecdysozoa</taxon>
        <taxon>Nematoda</taxon>
        <taxon>Chromadorea</taxon>
        <taxon>Rhabditida</taxon>
        <taxon>Rhabditina</taxon>
        <taxon>Rhabditomorpha</taxon>
        <taxon>Strongyloidea</taxon>
        <taxon>Heterorhabditidae</taxon>
        <taxon>Heterorhabditis</taxon>
    </lineage>
</organism>
<dbReference type="Proteomes" id="UP000095283">
    <property type="component" value="Unplaced"/>
</dbReference>
<protein>
    <submittedName>
        <fullName evidence="2">RING-type domain-containing protein</fullName>
    </submittedName>
</protein>
<accession>A0A1I7XQJ8</accession>
<keyword evidence="1" id="KW-1185">Reference proteome</keyword>
<dbReference type="AlphaFoldDB" id="A0A1I7XQJ8"/>
<sequence>MGVFYLRSFRGRSILLEPRNFYPGKPPLVNLTNPRGISDSAYYQLEQEFLLCPVCREVIDENIVPINSSSDIHVRSQQDILSSWTKPQELEQFDFNWKKYELNLRLDNNGSHMRNINNCCVGGMMSKQHSDLYMIDRKKKVELSILRQKERRIL</sequence>
<reference evidence="2" key="1">
    <citation type="submission" date="2016-11" db="UniProtKB">
        <authorList>
            <consortium name="WormBaseParasite"/>
        </authorList>
    </citation>
    <scope>IDENTIFICATION</scope>
</reference>
<evidence type="ECO:0000313" key="2">
    <source>
        <dbReference type="WBParaSite" id="Hba_19755"/>
    </source>
</evidence>
<dbReference type="WBParaSite" id="Hba_19755">
    <property type="protein sequence ID" value="Hba_19755"/>
    <property type="gene ID" value="Hba_19755"/>
</dbReference>
<evidence type="ECO:0000313" key="1">
    <source>
        <dbReference type="Proteomes" id="UP000095283"/>
    </source>
</evidence>
<proteinExistence type="predicted"/>